<name>A0ABV8U8K2_9PROT</name>
<comment type="caution">
    <text evidence="6">The sequence shown here is derived from an EMBL/GenBank/DDBJ whole genome shotgun (WGS) entry which is preliminary data.</text>
</comment>
<dbReference type="Gene3D" id="2.60.120.10">
    <property type="entry name" value="Jelly Rolls"/>
    <property type="match status" value="1"/>
</dbReference>
<keyword evidence="7" id="KW-1185">Reference proteome</keyword>
<dbReference type="InterPro" id="IPR000888">
    <property type="entry name" value="RmlC-like"/>
</dbReference>
<comment type="function">
    <text evidence="2 5">Catalyzes the epimerization of the C3' and C5'positions of dTDP-6-deoxy-D-xylo-4-hexulose, forming dTDP-6-deoxy-L-lyxo-4-hexulose.</text>
</comment>
<evidence type="ECO:0000256" key="4">
    <source>
        <dbReference type="ARBA" id="ARBA00019595"/>
    </source>
</evidence>
<organism evidence="6 7">
    <name type="scientific">Kordiimonas lipolytica</name>
    <dbReference type="NCBI Taxonomy" id="1662421"/>
    <lineage>
        <taxon>Bacteria</taxon>
        <taxon>Pseudomonadati</taxon>
        <taxon>Pseudomonadota</taxon>
        <taxon>Alphaproteobacteria</taxon>
        <taxon>Kordiimonadales</taxon>
        <taxon>Kordiimonadaceae</taxon>
        <taxon>Kordiimonas</taxon>
    </lineage>
</organism>
<dbReference type="InterPro" id="IPR011051">
    <property type="entry name" value="RmlC_Cupin_sf"/>
</dbReference>
<dbReference type="Proteomes" id="UP001595776">
    <property type="component" value="Unassembled WGS sequence"/>
</dbReference>
<dbReference type="Pfam" id="PF00908">
    <property type="entry name" value="dTDP_sugar_isom"/>
    <property type="match status" value="1"/>
</dbReference>
<evidence type="ECO:0000256" key="5">
    <source>
        <dbReference type="RuleBase" id="RU364069"/>
    </source>
</evidence>
<keyword evidence="5 6" id="KW-0413">Isomerase</keyword>
<dbReference type="EMBL" id="JBHSCR010000003">
    <property type="protein sequence ID" value="MFC4347232.1"/>
    <property type="molecule type" value="Genomic_DNA"/>
</dbReference>
<proteinExistence type="inferred from homology"/>
<reference evidence="7" key="1">
    <citation type="journal article" date="2019" name="Int. J. Syst. Evol. Microbiol.">
        <title>The Global Catalogue of Microorganisms (GCM) 10K type strain sequencing project: providing services to taxonomists for standard genome sequencing and annotation.</title>
        <authorList>
            <consortium name="The Broad Institute Genomics Platform"/>
            <consortium name="The Broad Institute Genome Sequencing Center for Infectious Disease"/>
            <person name="Wu L."/>
            <person name="Ma J."/>
        </authorList>
    </citation>
    <scope>NUCLEOTIDE SEQUENCE [LARGE SCALE GENOMIC DNA]</scope>
    <source>
        <strain evidence="7">CGMCC 1.15304</strain>
    </source>
</reference>
<comment type="catalytic activity">
    <reaction evidence="1 5">
        <text>dTDP-4-dehydro-6-deoxy-alpha-D-glucose = dTDP-4-dehydro-beta-L-rhamnose</text>
        <dbReference type="Rhea" id="RHEA:16969"/>
        <dbReference type="ChEBI" id="CHEBI:57649"/>
        <dbReference type="ChEBI" id="CHEBI:62830"/>
        <dbReference type="EC" id="5.1.3.13"/>
    </reaction>
</comment>
<dbReference type="PANTHER" id="PTHR21047:SF2">
    <property type="entry name" value="THYMIDINE DIPHOSPHO-4-KETO-RHAMNOSE 3,5-EPIMERASE"/>
    <property type="match status" value="1"/>
</dbReference>
<evidence type="ECO:0000256" key="3">
    <source>
        <dbReference type="ARBA" id="ARBA00012098"/>
    </source>
</evidence>
<dbReference type="NCBIfam" id="TIGR01221">
    <property type="entry name" value="rmlC"/>
    <property type="match status" value="1"/>
</dbReference>
<dbReference type="RefSeq" id="WP_068149689.1">
    <property type="nucleotide sequence ID" value="NZ_JBHSCR010000003.1"/>
</dbReference>
<dbReference type="EC" id="5.1.3.13" evidence="3 5"/>
<evidence type="ECO:0000313" key="7">
    <source>
        <dbReference type="Proteomes" id="UP001595776"/>
    </source>
</evidence>
<evidence type="ECO:0000256" key="2">
    <source>
        <dbReference type="ARBA" id="ARBA00001997"/>
    </source>
</evidence>
<gene>
    <name evidence="6" type="primary">rfbC</name>
    <name evidence="6" type="ORF">ACFO5Q_05185</name>
</gene>
<dbReference type="SUPFAM" id="SSF51182">
    <property type="entry name" value="RmlC-like cupins"/>
    <property type="match status" value="1"/>
</dbReference>
<comment type="similarity">
    <text evidence="5">Belongs to the dTDP-4-dehydrorhamnose 3,5-epimerase family.</text>
</comment>
<comment type="pathway">
    <text evidence="5">Carbohydrate biosynthesis; dTDP-L-rhamnose biosynthesis.</text>
</comment>
<protein>
    <recommendedName>
        <fullName evidence="4 5">dTDP-4-dehydrorhamnose 3,5-epimerase</fullName>
        <ecNumber evidence="3 5">5.1.3.13</ecNumber>
    </recommendedName>
    <alternativeName>
        <fullName evidence="5">Thymidine diphospho-4-keto-rhamnose 3,5-epimerase</fullName>
    </alternativeName>
</protein>
<dbReference type="GO" id="GO:0008830">
    <property type="term" value="F:dTDP-4-dehydrorhamnose 3,5-epimerase activity"/>
    <property type="evidence" value="ECO:0007669"/>
    <property type="project" value="UniProtKB-EC"/>
</dbReference>
<sequence length="189" mass="21163">MKVEEFPIKGLYAFTPKQFGDGRGFFSETFNARAFEEVVPGITFVQDNHSLSRDPGVIRGLHFQNPPHAQGKLVRVTRGRVLDVAVDLRKGSPTYGSHVAVELSAENWKQFWVPAGFAHGFCTLEPDTEFLYKVTDYYAPDCDSGIAFDDPDLGIDWPFDRASATLSGKDAVLQPFREFDSPFTYDDKA</sequence>
<dbReference type="InterPro" id="IPR014710">
    <property type="entry name" value="RmlC-like_jellyroll"/>
</dbReference>
<evidence type="ECO:0000256" key="1">
    <source>
        <dbReference type="ARBA" id="ARBA00001298"/>
    </source>
</evidence>
<evidence type="ECO:0000313" key="6">
    <source>
        <dbReference type="EMBL" id="MFC4347232.1"/>
    </source>
</evidence>
<accession>A0ABV8U8K2</accession>
<dbReference type="CDD" id="cd00438">
    <property type="entry name" value="cupin_RmlC"/>
    <property type="match status" value="1"/>
</dbReference>
<dbReference type="PANTHER" id="PTHR21047">
    <property type="entry name" value="DTDP-6-DEOXY-D-GLUCOSE-3,5 EPIMERASE"/>
    <property type="match status" value="1"/>
</dbReference>
<comment type="subunit">
    <text evidence="5">Homodimer.</text>
</comment>